<comment type="subcellular location">
    <subcellularLocation>
        <location evidence="1">Cell membrane</location>
    </subcellularLocation>
</comment>
<dbReference type="PANTHER" id="PTHR11923:SF109">
    <property type="entry name" value="SENSORY NEURON MEMBRANE PROTEIN 2"/>
    <property type="match status" value="1"/>
</dbReference>
<evidence type="ECO:0000256" key="5">
    <source>
        <dbReference type="ARBA" id="ARBA00022692"/>
    </source>
</evidence>
<accession>A0ABQ9J4F4</accession>
<evidence type="ECO:0000256" key="1">
    <source>
        <dbReference type="ARBA" id="ARBA00004236"/>
    </source>
</evidence>
<evidence type="ECO:0000256" key="10">
    <source>
        <dbReference type="ARBA" id="ARBA00023170"/>
    </source>
</evidence>
<keyword evidence="7 13" id="KW-1133">Transmembrane helix</keyword>
<feature type="transmembrane region" description="Helical" evidence="13">
    <location>
        <begin position="51"/>
        <end position="78"/>
    </location>
</feature>
<gene>
    <name evidence="14" type="ORF">NQ317_010222</name>
</gene>
<keyword evidence="3" id="KW-1003">Cell membrane</keyword>
<comment type="caution">
    <text evidence="14">The sequence shown here is derived from an EMBL/GenBank/DDBJ whole genome shotgun (WGS) entry which is preliminary data.</text>
</comment>
<evidence type="ECO:0000256" key="9">
    <source>
        <dbReference type="ARBA" id="ARBA00023157"/>
    </source>
</evidence>
<keyword evidence="8 13" id="KW-0472">Membrane</keyword>
<evidence type="ECO:0000256" key="3">
    <source>
        <dbReference type="ARBA" id="ARBA00022475"/>
    </source>
</evidence>
<dbReference type="InterPro" id="IPR002159">
    <property type="entry name" value="CD36_fam"/>
</dbReference>
<dbReference type="Pfam" id="PF01130">
    <property type="entry name" value="CD36"/>
    <property type="match status" value="1"/>
</dbReference>
<dbReference type="EMBL" id="JAPWTJ010001306">
    <property type="protein sequence ID" value="KAJ8972733.1"/>
    <property type="molecule type" value="Genomic_DNA"/>
</dbReference>
<evidence type="ECO:0000256" key="8">
    <source>
        <dbReference type="ARBA" id="ARBA00023136"/>
    </source>
</evidence>
<reference evidence="14" key="1">
    <citation type="journal article" date="2023" name="Insect Mol. Biol.">
        <title>Genome sequencing provides insights into the evolution of gene families encoding plant cell wall-degrading enzymes in longhorned beetles.</title>
        <authorList>
            <person name="Shin N.R."/>
            <person name="Okamura Y."/>
            <person name="Kirsch R."/>
            <person name="Pauchet Y."/>
        </authorList>
    </citation>
    <scope>NUCLEOTIDE SEQUENCE</scope>
    <source>
        <strain evidence="14">MMC_N1</strain>
    </source>
</reference>
<evidence type="ECO:0000313" key="15">
    <source>
        <dbReference type="Proteomes" id="UP001162164"/>
    </source>
</evidence>
<dbReference type="PANTHER" id="PTHR11923">
    <property type="entry name" value="SCAVENGER RECEPTOR CLASS B TYPE-1 SR-B1"/>
    <property type="match status" value="1"/>
</dbReference>
<keyword evidence="11" id="KW-0325">Glycoprotein</keyword>
<sequence>MDIKSGLYEVENMINLPDHPFLYKDNYYIKQYNNDVFSHLCENKVALSSKILIISGLLGTLLLGGGIFLGFIVVPYFVTEKIWEMKVLKEHTEQWDLFLKIPFPFTFKVHIFDVQNPDEVLQGETPVVKETGPYVYKVYKWNSDIEWNDTDTISYYTYMRFEFDKEASSPLSEEDTLTILNTPYNSMLLTVEATQPSALTMMDGVSPGVFGENDGLFIKVKVKDYLFDGLRMCVNMGKDGGFAAGMVCKQIVAQLEKTKNMRIVNNTILFANIHYKNNTHLGRFTIKSGINNRKETGNLILYNELPYTSTWLGENSLCNKIRGVTTIFPVSVEKNMVFEAFAEDVCR</sequence>
<comment type="similarity">
    <text evidence="2">Belongs to the CD36 family.</text>
</comment>
<keyword evidence="10" id="KW-0675">Receptor</keyword>
<protein>
    <recommendedName>
        <fullName evidence="12">Sensory neuron membrane protein 2</fullName>
    </recommendedName>
</protein>
<dbReference type="Proteomes" id="UP001162164">
    <property type="component" value="Unassembled WGS sequence"/>
</dbReference>
<evidence type="ECO:0000256" key="7">
    <source>
        <dbReference type="ARBA" id="ARBA00022989"/>
    </source>
</evidence>
<evidence type="ECO:0000256" key="13">
    <source>
        <dbReference type="SAM" id="Phobius"/>
    </source>
</evidence>
<evidence type="ECO:0000256" key="12">
    <source>
        <dbReference type="ARBA" id="ARBA00040645"/>
    </source>
</evidence>
<keyword evidence="9" id="KW-1015">Disulfide bond</keyword>
<keyword evidence="5 13" id="KW-0812">Transmembrane</keyword>
<evidence type="ECO:0000256" key="6">
    <source>
        <dbReference type="ARBA" id="ARBA00022725"/>
    </source>
</evidence>
<dbReference type="PRINTS" id="PR01609">
    <property type="entry name" value="CD36FAMILY"/>
</dbReference>
<evidence type="ECO:0000256" key="2">
    <source>
        <dbReference type="ARBA" id="ARBA00010532"/>
    </source>
</evidence>
<evidence type="ECO:0000256" key="4">
    <source>
        <dbReference type="ARBA" id="ARBA00022606"/>
    </source>
</evidence>
<keyword evidence="15" id="KW-1185">Reference proteome</keyword>
<evidence type="ECO:0000313" key="14">
    <source>
        <dbReference type="EMBL" id="KAJ8972733.1"/>
    </source>
</evidence>
<organism evidence="14 15">
    <name type="scientific">Molorchus minor</name>
    <dbReference type="NCBI Taxonomy" id="1323400"/>
    <lineage>
        <taxon>Eukaryota</taxon>
        <taxon>Metazoa</taxon>
        <taxon>Ecdysozoa</taxon>
        <taxon>Arthropoda</taxon>
        <taxon>Hexapoda</taxon>
        <taxon>Insecta</taxon>
        <taxon>Pterygota</taxon>
        <taxon>Neoptera</taxon>
        <taxon>Endopterygota</taxon>
        <taxon>Coleoptera</taxon>
        <taxon>Polyphaga</taxon>
        <taxon>Cucujiformia</taxon>
        <taxon>Chrysomeloidea</taxon>
        <taxon>Cerambycidae</taxon>
        <taxon>Lamiinae</taxon>
        <taxon>Monochamini</taxon>
        <taxon>Molorchus</taxon>
    </lineage>
</organism>
<keyword evidence="6" id="KW-0552">Olfaction</keyword>
<keyword evidence="4" id="KW-0716">Sensory transduction</keyword>
<proteinExistence type="inferred from homology"/>
<name>A0ABQ9J4F4_9CUCU</name>
<evidence type="ECO:0000256" key="11">
    <source>
        <dbReference type="ARBA" id="ARBA00023180"/>
    </source>
</evidence>